<keyword evidence="1" id="KW-0472">Membrane</keyword>
<dbReference type="RefSeq" id="WP_188562158.1">
    <property type="nucleotide sequence ID" value="NZ_BMGY01000019.1"/>
</dbReference>
<evidence type="ECO:0000313" key="3">
    <source>
        <dbReference type="EMBL" id="GGH86252.1"/>
    </source>
</evidence>
<sequence length="231" mass="25222">MNRFTARLLALAGLLTVEVVLAMVLFVAAFGVFFYLARVVFVHHSLALDTWASGVVDGWRAAEPGLTGPVRFVTFFAALPFLLPASVAGVLLLRRASHPRESWELLVAMGGGILLNQLLKFYFNRPRPSNALLQTLGLSFPSGHAMLGVTFYGCLAWLLARHLGHARWAVPLLLWAGLIGITRVYLHAHYATDVLAGFAGGAAWLVLCRAGIKLFWKEERAMLESAGNEPV</sequence>
<keyword evidence="1" id="KW-1133">Transmembrane helix</keyword>
<dbReference type="InterPro" id="IPR000326">
    <property type="entry name" value="PAP2/HPO"/>
</dbReference>
<evidence type="ECO:0000256" key="1">
    <source>
        <dbReference type="SAM" id="Phobius"/>
    </source>
</evidence>
<feature type="transmembrane region" description="Helical" evidence="1">
    <location>
        <begin position="172"/>
        <end position="188"/>
    </location>
</feature>
<dbReference type="PANTHER" id="PTHR14969:SF13">
    <property type="entry name" value="AT30094P"/>
    <property type="match status" value="1"/>
</dbReference>
<dbReference type="Proteomes" id="UP000637774">
    <property type="component" value="Unassembled WGS sequence"/>
</dbReference>
<organism evidence="3 4">
    <name type="scientific">Hymenobacter frigidus</name>
    <dbReference type="NCBI Taxonomy" id="1524095"/>
    <lineage>
        <taxon>Bacteria</taxon>
        <taxon>Pseudomonadati</taxon>
        <taxon>Bacteroidota</taxon>
        <taxon>Cytophagia</taxon>
        <taxon>Cytophagales</taxon>
        <taxon>Hymenobacteraceae</taxon>
        <taxon>Hymenobacter</taxon>
    </lineage>
</organism>
<dbReference type="SMART" id="SM00014">
    <property type="entry name" value="acidPPc"/>
    <property type="match status" value="1"/>
</dbReference>
<dbReference type="CDD" id="cd03392">
    <property type="entry name" value="PAP2_like_2"/>
    <property type="match status" value="1"/>
</dbReference>
<feature type="domain" description="Phosphatidic acid phosphatase type 2/haloperoxidase" evidence="2">
    <location>
        <begin position="105"/>
        <end position="209"/>
    </location>
</feature>
<gene>
    <name evidence="3" type="ORF">GCM10011495_22390</name>
</gene>
<dbReference type="EMBL" id="BMGY01000019">
    <property type="protein sequence ID" value="GGH86252.1"/>
    <property type="molecule type" value="Genomic_DNA"/>
</dbReference>
<name>A0ABQ2A542_9BACT</name>
<feature type="transmembrane region" description="Helical" evidence="1">
    <location>
        <begin position="143"/>
        <end position="160"/>
    </location>
</feature>
<dbReference type="SUPFAM" id="SSF48317">
    <property type="entry name" value="Acid phosphatase/Vanadium-dependent haloperoxidase"/>
    <property type="match status" value="1"/>
</dbReference>
<dbReference type="Gene3D" id="1.20.144.10">
    <property type="entry name" value="Phosphatidic acid phosphatase type 2/haloperoxidase"/>
    <property type="match status" value="1"/>
</dbReference>
<dbReference type="Pfam" id="PF01569">
    <property type="entry name" value="PAP2"/>
    <property type="match status" value="1"/>
</dbReference>
<feature type="transmembrane region" description="Helical" evidence="1">
    <location>
        <begin position="12"/>
        <end position="36"/>
    </location>
</feature>
<accession>A0ABQ2A542</accession>
<keyword evidence="4" id="KW-1185">Reference proteome</keyword>
<dbReference type="InterPro" id="IPR036938">
    <property type="entry name" value="PAP2/HPO_sf"/>
</dbReference>
<protein>
    <submittedName>
        <fullName evidence="3">Phosphatase PAP2 family protein</fullName>
    </submittedName>
</protein>
<dbReference type="PANTHER" id="PTHR14969">
    <property type="entry name" value="SPHINGOSINE-1-PHOSPHATE PHOSPHOHYDROLASE"/>
    <property type="match status" value="1"/>
</dbReference>
<comment type="caution">
    <text evidence="3">The sequence shown here is derived from an EMBL/GenBank/DDBJ whole genome shotgun (WGS) entry which is preliminary data.</text>
</comment>
<keyword evidence="1" id="KW-0812">Transmembrane</keyword>
<evidence type="ECO:0000313" key="4">
    <source>
        <dbReference type="Proteomes" id="UP000637774"/>
    </source>
</evidence>
<proteinExistence type="predicted"/>
<reference evidence="4" key="1">
    <citation type="journal article" date="2019" name="Int. J. Syst. Evol. Microbiol.">
        <title>The Global Catalogue of Microorganisms (GCM) 10K type strain sequencing project: providing services to taxonomists for standard genome sequencing and annotation.</title>
        <authorList>
            <consortium name="The Broad Institute Genomics Platform"/>
            <consortium name="The Broad Institute Genome Sequencing Center for Infectious Disease"/>
            <person name="Wu L."/>
            <person name="Ma J."/>
        </authorList>
    </citation>
    <scope>NUCLEOTIDE SEQUENCE [LARGE SCALE GENOMIC DNA]</scope>
    <source>
        <strain evidence="4">CGMCC 1.14966</strain>
    </source>
</reference>
<feature type="transmembrane region" description="Helical" evidence="1">
    <location>
        <begin position="72"/>
        <end position="93"/>
    </location>
</feature>
<evidence type="ECO:0000259" key="2">
    <source>
        <dbReference type="SMART" id="SM00014"/>
    </source>
</evidence>
<feature type="transmembrane region" description="Helical" evidence="1">
    <location>
        <begin position="194"/>
        <end position="212"/>
    </location>
</feature>
<feature type="transmembrane region" description="Helical" evidence="1">
    <location>
        <begin position="105"/>
        <end position="123"/>
    </location>
</feature>